<evidence type="ECO:0000313" key="5">
    <source>
        <dbReference type="EMBL" id="MCK7595272.1"/>
    </source>
</evidence>
<dbReference type="EMBL" id="JALNMH010000015">
    <property type="protein sequence ID" value="MCK7595272.1"/>
    <property type="molecule type" value="Genomic_DNA"/>
</dbReference>
<dbReference type="PANTHER" id="PTHR11364">
    <property type="entry name" value="THIOSULFATE SULFERTANSFERASE"/>
    <property type="match status" value="1"/>
</dbReference>
<dbReference type="Proteomes" id="UP001431449">
    <property type="component" value="Unassembled WGS sequence"/>
</dbReference>
<organism evidence="5 6">
    <name type="scientific">Pseudomarimonas salicorniae</name>
    <dbReference type="NCBI Taxonomy" id="2933270"/>
    <lineage>
        <taxon>Bacteria</taxon>
        <taxon>Pseudomonadati</taxon>
        <taxon>Pseudomonadota</taxon>
        <taxon>Gammaproteobacteria</taxon>
        <taxon>Lysobacterales</taxon>
        <taxon>Lysobacteraceae</taxon>
        <taxon>Pseudomarimonas</taxon>
    </lineage>
</organism>
<evidence type="ECO:0000313" key="6">
    <source>
        <dbReference type="Proteomes" id="UP001431449"/>
    </source>
</evidence>
<feature type="region of interest" description="Disordered" evidence="3">
    <location>
        <begin position="267"/>
        <end position="296"/>
    </location>
</feature>
<proteinExistence type="predicted"/>
<reference evidence="5" key="1">
    <citation type="submission" date="2022-04" db="EMBL/GenBank/DDBJ databases">
        <title>Lysobacter sp. CAU 1642 isolated from sea sand.</title>
        <authorList>
            <person name="Kim W."/>
        </authorList>
    </citation>
    <scope>NUCLEOTIDE SEQUENCE</scope>
    <source>
        <strain evidence="5">CAU 1642</strain>
    </source>
</reference>
<keyword evidence="1" id="KW-0808">Transferase</keyword>
<dbReference type="InterPro" id="IPR001763">
    <property type="entry name" value="Rhodanese-like_dom"/>
</dbReference>
<comment type="caution">
    <text evidence="5">The sequence shown here is derived from an EMBL/GenBank/DDBJ whole genome shotgun (WGS) entry which is preliminary data.</text>
</comment>
<dbReference type="SUPFAM" id="SSF52821">
    <property type="entry name" value="Rhodanese/Cell cycle control phosphatase"/>
    <property type="match status" value="2"/>
</dbReference>
<dbReference type="InterPro" id="IPR036873">
    <property type="entry name" value="Rhodanese-like_dom_sf"/>
</dbReference>
<sequence length="296" mass="31572">MHAKTLVTRDELASALGSQPLVIVDCRHDLRDPQAGERAYLAGHLPGAVFAHVDRDLSDLGKTGRGRHPLPDADVLCGRLGRWGISRTSQVVVYDAADGAFAARLWWLLRLLGHEKVAVLDGGYAAWAGQGLPIEKTIPRPRPAGYTARYDVKQIATIAVIAARGAVVGGAPLIDARAPERYRGEVEPIDAVAGHIPGAVNRHYAQNLDVNGRFKPAGLLATEFRMLIGPGSPADVVHMCGSGVTACHNLLAMEHAGLKGSRVYAGSWSEWSSDPSRPVARGEEPKSASRDSKQPA</sequence>
<feature type="domain" description="Rhodanese" evidence="4">
    <location>
        <begin position="17"/>
        <end position="136"/>
    </location>
</feature>
<gene>
    <name evidence="5" type="ORF">M0G41_16555</name>
</gene>
<feature type="compositionally biased region" description="Basic and acidic residues" evidence="3">
    <location>
        <begin position="280"/>
        <end position="296"/>
    </location>
</feature>
<dbReference type="SMART" id="SM00450">
    <property type="entry name" value="RHOD"/>
    <property type="match status" value="2"/>
</dbReference>
<dbReference type="PROSITE" id="PS50206">
    <property type="entry name" value="RHODANESE_3"/>
    <property type="match status" value="2"/>
</dbReference>
<dbReference type="Pfam" id="PF00581">
    <property type="entry name" value="Rhodanese"/>
    <property type="match status" value="2"/>
</dbReference>
<evidence type="ECO:0000259" key="4">
    <source>
        <dbReference type="PROSITE" id="PS50206"/>
    </source>
</evidence>
<evidence type="ECO:0000256" key="3">
    <source>
        <dbReference type="SAM" id="MobiDB-lite"/>
    </source>
</evidence>
<feature type="domain" description="Rhodanese" evidence="4">
    <location>
        <begin position="167"/>
        <end position="280"/>
    </location>
</feature>
<evidence type="ECO:0000256" key="2">
    <source>
        <dbReference type="ARBA" id="ARBA00022737"/>
    </source>
</evidence>
<keyword evidence="6" id="KW-1185">Reference proteome</keyword>
<dbReference type="PANTHER" id="PTHR11364:SF27">
    <property type="entry name" value="SULFURTRANSFERASE"/>
    <property type="match status" value="1"/>
</dbReference>
<dbReference type="CDD" id="cd01448">
    <property type="entry name" value="TST_Repeat_1"/>
    <property type="match status" value="1"/>
</dbReference>
<dbReference type="RefSeq" id="WP_248211100.1">
    <property type="nucleotide sequence ID" value="NZ_JALNMH010000015.1"/>
</dbReference>
<dbReference type="CDD" id="cd01449">
    <property type="entry name" value="TST_Repeat_2"/>
    <property type="match status" value="1"/>
</dbReference>
<keyword evidence="2" id="KW-0677">Repeat</keyword>
<dbReference type="InterPro" id="IPR045078">
    <property type="entry name" value="TST/MPST-like"/>
</dbReference>
<evidence type="ECO:0000256" key="1">
    <source>
        <dbReference type="ARBA" id="ARBA00022679"/>
    </source>
</evidence>
<name>A0ABT0GMP6_9GAMM</name>
<dbReference type="Gene3D" id="3.40.250.10">
    <property type="entry name" value="Rhodanese-like domain"/>
    <property type="match status" value="2"/>
</dbReference>
<protein>
    <submittedName>
        <fullName evidence="5">Sulfurtransferase</fullName>
    </submittedName>
</protein>
<accession>A0ABT0GMP6</accession>